<gene>
    <name evidence="2" type="ORF">BCR39DRAFT_525877</name>
</gene>
<dbReference type="FunCoup" id="A0A1Y2B9X0">
    <property type="interactions" value="11"/>
</dbReference>
<dbReference type="OrthoDB" id="2153661at2759"/>
<dbReference type="Gene3D" id="1.20.58.1180">
    <property type="match status" value="1"/>
</dbReference>
<accession>A0A1Y2B9X0</accession>
<comment type="caution">
    <text evidence="2">The sequence shown here is derived from an EMBL/GenBank/DDBJ whole genome shotgun (WGS) entry which is preliminary data.</text>
</comment>
<dbReference type="InParanoid" id="A0A1Y2B9X0"/>
<dbReference type="PANTHER" id="PTHR11362">
    <property type="entry name" value="PHOSPHATIDYLETHANOLAMINE-BINDING PROTEIN"/>
    <property type="match status" value="1"/>
</dbReference>
<dbReference type="Pfam" id="PF01161">
    <property type="entry name" value="PBP"/>
    <property type="match status" value="1"/>
</dbReference>
<evidence type="ECO:0000313" key="3">
    <source>
        <dbReference type="Proteomes" id="UP000193986"/>
    </source>
</evidence>
<protein>
    <submittedName>
        <fullName evidence="2">Phosphatidylethanolamine-binding protein</fullName>
    </submittedName>
</protein>
<keyword evidence="3" id="KW-1185">Reference proteome</keyword>
<dbReference type="AlphaFoldDB" id="A0A1Y2B9X0"/>
<feature type="compositionally biased region" description="Gly residues" evidence="1">
    <location>
        <begin position="223"/>
        <end position="233"/>
    </location>
</feature>
<dbReference type="InterPro" id="IPR036610">
    <property type="entry name" value="PEBP-like_sf"/>
</dbReference>
<dbReference type="SUPFAM" id="SSF49777">
    <property type="entry name" value="PEBP-like"/>
    <property type="match status" value="1"/>
</dbReference>
<dbReference type="Proteomes" id="UP000193986">
    <property type="component" value="Unassembled WGS sequence"/>
</dbReference>
<dbReference type="InterPro" id="IPR035810">
    <property type="entry name" value="PEBP_euk"/>
</dbReference>
<feature type="compositionally biased region" description="Polar residues" evidence="1">
    <location>
        <begin position="254"/>
        <end position="264"/>
    </location>
</feature>
<dbReference type="STRING" id="71784.A0A1Y2B9X0"/>
<feature type="region of interest" description="Disordered" evidence="1">
    <location>
        <begin position="215"/>
        <end position="282"/>
    </location>
</feature>
<dbReference type="PANTHER" id="PTHR11362:SF82">
    <property type="entry name" value="PHOSPHATIDYLETHANOLAMINE-BINDING PROTEIN 4"/>
    <property type="match status" value="1"/>
</dbReference>
<dbReference type="InterPro" id="IPR008914">
    <property type="entry name" value="PEBP"/>
</dbReference>
<organism evidence="2 3">
    <name type="scientific">Naematelia encephala</name>
    <dbReference type="NCBI Taxonomy" id="71784"/>
    <lineage>
        <taxon>Eukaryota</taxon>
        <taxon>Fungi</taxon>
        <taxon>Dikarya</taxon>
        <taxon>Basidiomycota</taxon>
        <taxon>Agaricomycotina</taxon>
        <taxon>Tremellomycetes</taxon>
        <taxon>Tremellales</taxon>
        <taxon>Naemateliaceae</taxon>
        <taxon>Naematelia</taxon>
    </lineage>
</organism>
<reference evidence="2 3" key="1">
    <citation type="submission" date="2016-07" db="EMBL/GenBank/DDBJ databases">
        <title>Pervasive Adenine N6-methylation of Active Genes in Fungi.</title>
        <authorList>
            <consortium name="DOE Joint Genome Institute"/>
            <person name="Mondo S.J."/>
            <person name="Dannebaum R.O."/>
            <person name="Kuo R.C."/>
            <person name="Labutti K."/>
            <person name="Haridas S."/>
            <person name="Kuo A."/>
            <person name="Salamov A."/>
            <person name="Ahrendt S.R."/>
            <person name="Lipzen A."/>
            <person name="Sullivan W."/>
            <person name="Andreopoulos W.B."/>
            <person name="Clum A."/>
            <person name="Lindquist E."/>
            <person name="Daum C."/>
            <person name="Ramamoorthy G.K."/>
            <person name="Gryganskyi A."/>
            <person name="Culley D."/>
            <person name="Magnuson J.K."/>
            <person name="James T.Y."/>
            <person name="O'Malley M.A."/>
            <person name="Stajich J.E."/>
            <person name="Spatafora J.W."/>
            <person name="Visel A."/>
            <person name="Grigoriev I.V."/>
        </authorList>
    </citation>
    <scope>NUCLEOTIDE SEQUENCE [LARGE SCALE GENOMIC DNA]</scope>
    <source>
        <strain evidence="2 3">68-887.2</strain>
    </source>
</reference>
<feature type="region of interest" description="Disordered" evidence="1">
    <location>
        <begin position="31"/>
        <end position="90"/>
    </location>
</feature>
<sequence length="502" mass="54796">MKPGSSSRRRVSAAINPLSYSRSARIIVITRSASSSTPSSSSSSSSFSTTSTSSSSASSSSSTKPSTTSTKSSTTSTVSSTSSSSSTKWKRPIKEGINPAYDAALTYLSSYQTKTLSKLSALQTKLASASEEDINSLREKIDQLEIEAYINDPAVRYEFKNTAGSRSMDRPVMRTLAKAKWIKQGGRDIIMGRIYQNRIVPDLLEDCPPSLPLTLSIKTSTGTGTGNGSGNSVGNGEDNDTSSSIEPGLILPTSKFTSAPTLTFQPFEHPSTPSTSNPNPTANYTLLVVSPDEPNSDTASYTERIHYLKTDIPLSVTTGDIDLFTGPGNEVFKWEPPAPAKGAGRQRYVFLLLRQNIDNALSTMPTSRANFRLRQFMRSNTLSPRSISAVHLFRAEWTVEEKTHIDTVWREYRQSPTGAPEYEQVELSDRMVRPLSAQQKRADQIRQRAWERAVEKAGGYLLGGGLPELNPGLANAIESVVERQMGELEQEQRDEDGKHVVV</sequence>
<dbReference type="Gene3D" id="3.90.280.10">
    <property type="entry name" value="PEBP-like"/>
    <property type="match status" value="1"/>
</dbReference>
<proteinExistence type="predicted"/>
<name>A0A1Y2B9X0_9TREE</name>
<feature type="compositionally biased region" description="Low complexity" evidence="1">
    <location>
        <begin position="32"/>
        <end position="87"/>
    </location>
</feature>
<dbReference type="EMBL" id="MCFC01000014">
    <property type="protein sequence ID" value="ORY31603.1"/>
    <property type="molecule type" value="Genomic_DNA"/>
</dbReference>
<evidence type="ECO:0000313" key="2">
    <source>
        <dbReference type="EMBL" id="ORY31603.1"/>
    </source>
</evidence>
<dbReference type="CDD" id="cd00866">
    <property type="entry name" value="PEBP_euk"/>
    <property type="match status" value="1"/>
</dbReference>
<feature type="compositionally biased region" description="Low complexity" evidence="1">
    <location>
        <begin position="270"/>
        <end position="282"/>
    </location>
</feature>
<evidence type="ECO:0000256" key="1">
    <source>
        <dbReference type="SAM" id="MobiDB-lite"/>
    </source>
</evidence>